<dbReference type="EC" id="1.1.99.24" evidence="4"/>
<evidence type="ECO:0000256" key="6">
    <source>
        <dbReference type="ARBA" id="ARBA00023002"/>
    </source>
</evidence>
<dbReference type="Gene3D" id="3.40.50.1970">
    <property type="match status" value="1"/>
</dbReference>
<evidence type="ECO:0000256" key="8">
    <source>
        <dbReference type="ARBA" id="ARBA00049496"/>
    </source>
</evidence>
<accession>A0A0F9JXL6</accession>
<comment type="catalytic activity">
    <reaction evidence="8">
        <text>4-hydroxybutanoate + 2-oxoglutarate = (R)-2-hydroxyglutarate + succinate semialdehyde</text>
        <dbReference type="Rhea" id="RHEA:24734"/>
        <dbReference type="ChEBI" id="CHEBI:15801"/>
        <dbReference type="ChEBI" id="CHEBI:16724"/>
        <dbReference type="ChEBI" id="CHEBI:16810"/>
        <dbReference type="ChEBI" id="CHEBI:57706"/>
        <dbReference type="EC" id="1.1.99.24"/>
    </reaction>
</comment>
<dbReference type="PANTHER" id="PTHR11496">
    <property type="entry name" value="ALCOHOL DEHYDROGENASE"/>
    <property type="match status" value="1"/>
</dbReference>
<evidence type="ECO:0000256" key="5">
    <source>
        <dbReference type="ARBA" id="ARBA00022946"/>
    </source>
</evidence>
<gene>
    <name evidence="11" type="ORF">LCGC14_1399250</name>
</gene>
<dbReference type="GO" id="GO:0046872">
    <property type="term" value="F:metal ion binding"/>
    <property type="evidence" value="ECO:0007669"/>
    <property type="project" value="InterPro"/>
</dbReference>
<name>A0A0F9JXL6_9ZZZZ</name>
<protein>
    <recommendedName>
        <fullName evidence="4">hydroxyacid-oxoacid transhydrogenase</fullName>
        <ecNumber evidence="4">1.1.99.24</ecNumber>
    </recommendedName>
</protein>
<keyword evidence="5" id="KW-0809">Transit peptide</keyword>
<dbReference type="AlphaFoldDB" id="A0A0F9JXL6"/>
<feature type="domain" description="Fe-containing alcohol dehydrogenase-like C-terminal" evidence="10">
    <location>
        <begin position="135"/>
        <end position="324"/>
    </location>
</feature>
<feature type="non-terminal residue" evidence="11">
    <location>
        <position position="1"/>
    </location>
</feature>
<dbReference type="GO" id="GO:0047988">
    <property type="term" value="F:hydroxyacid-oxoacid transhydrogenase activity"/>
    <property type="evidence" value="ECO:0007669"/>
    <property type="project" value="UniProtKB-EC"/>
</dbReference>
<proteinExistence type="inferred from homology"/>
<evidence type="ECO:0000256" key="3">
    <source>
        <dbReference type="ARBA" id="ARBA00010005"/>
    </source>
</evidence>
<dbReference type="InterPro" id="IPR056798">
    <property type="entry name" value="ADH_Fe_C"/>
</dbReference>
<dbReference type="Pfam" id="PF00465">
    <property type="entry name" value="Fe-ADH"/>
    <property type="match status" value="1"/>
</dbReference>
<dbReference type="CDD" id="cd08190">
    <property type="entry name" value="HOT"/>
    <property type="match status" value="1"/>
</dbReference>
<keyword evidence="7" id="KW-0496">Mitochondrion</keyword>
<evidence type="ECO:0000256" key="2">
    <source>
        <dbReference type="ARBA" id="ARBA00004173"/>
    </source>
</evidence>
<comment type="catalytic activity">
    <reaction evidence="1">
        <text>(S)-3-hydroxybutanoate + 2-oxoglutarate = (R)-2-hydroxyglutarate + acetoacetate</text>
        <dbReference type="Rhea" id="RHEA:23048"/>
        <dbReference type="ChEBI" id="CHEBI:11047"/>
        <dbReference type="ChEBI" id="CHEBI:13705"/>
        <dbReference type="ChEBI" id="CHEBI:15801"/>
        <dbReference type="ChEBI" id="CHEBI:16810"/>
        <dbReference type="EC" id="1.1.99.24"/>
    </reaction>
</comment>
<evidence type="ECO:0000256" key="4">
    <source>
        <dbReference type="ARBA" id="ARBA00013182"/>
    </source>
</evidence>
<dbReference type="FunFam" id="1.20.1090.10:FF:000003">
    <property type="entry name" value="Probable hydroxyacid-oxoacid transhydrogenase, mitochondrial"/>
    <property type="match status" value="1"/>
</dbReference>
<dbReference type="EMBL" id="LAZR01009124">
    <property type="protein sequence ID" value="KKM74549.1"/>
    <property type="molecule type" value="Genomic_DNA"/>
</dbReference>
<evidence type="ECO:0000256" key="1">
    <source>
        <dbReference type="ARBA" id="ARBA00000813"/>
    </source>
</evidence>
<comment type="similarity">
    <text evidence="3">Belongs to the iron-containing alcohol dehydrogenase family. Hydroxyacid-oxoacid transhydrogenase subfamily.</text>
</comment>
<comment type="caution">
    <text evidence="11">The sequence shown here is derived from an EMBL/GenBank/DDBJ whole genome shotgun (WGS) entry which is preliminary data.</text>
</comment>
<evidence type="ECO:0000259" key="10">
    <source>
        <dbReference type="Pfam" id="PF25137"/>
    </source>
</evidence>
<dbReference type="PANTHER" id="PTHR11496:SF83">
    <property type="entry name" value="HYDROXYACID-OXOACID TRANSHYDROGENASE, MITOCHONDRIAL"/>
    <property type="match status" value="1"/>
</dbReference>
<dbReference type="InterPro" id="IPR042157">
    <property type="entry name" value="HOT"/>
</dbReference>
<sequence>GGGSSMDTAKVANLYSTHPAEFLTYVNHPIGKGRPVPGPLKPMVAIPTTAGTGSETTGVAIFDLEAMHAKTGIAHRSLRPIVGIVDPNNTRTVPKIAAASCGFDVLCHALESITALPYHKRPAPESPEMRPAYQGANPISHLWASKAIEMVSKNLVKVVKDPSDDHARAEMILASTFAGIGFGNAGVHLAHGMSYPVSGMVREYIPEGIKSDHPIIPHGMGVVLTSPAVFRFTAKTNPELHLYTAQLMGVDVSGVDKKDAGEILAAEIIKLMKATGMPNGLKEVGFGTNDIEELVQGTLPQHRVTKLSPRPANAEDLEKLFDESMSLW</sequence>
<evidence type="ECO:0000259" key="9">
    <source>
        <dbReference type="Pfam" id="PF00465"/>
    </source>
</evidence>
<feature type="domain" description="Alcohol dehydrogenase iron-type/glycerol dehydrogenase GldA" evidence="9">
    <location>
        <begin position="1"/>
        <end position="87"/>
    </location>
</feature>
<dbReference type="InterPro" id="IPR039697">
    <property type="entry name" value="Alcohol_dehydrogenase_Fe"/>
</dbReference>
<dbReference type="GO" id="GO:0005739">
    <property type="term" value="C:mitochondrion"/>
    <property type="evidence" value="ECO:0007669"/>
    <property type="project" value="UniProtKB-SubCell"/>
</dbReference>
<organism evidence="11">
    <name type="scientific">marine sediment metagenome</name>
    <dbReference type="NCBI Taxonomy" id="412755"/>
    <lineage>
        <taxon>unclassified sequences</taxon>
        <taxon>metagenomes</taxon>
        <taxon>ecological metagenomes</taxon>
    </lineage>
</organism>
<dbReference type="Pfam" id="PF25137">
    <property type="entry name" value="ADH_Fe_C"/>
    <property type="match status" value="1"/>
</dbReference>
<dbReference type="SUPFAM" id="SSF56796">
    <property type="entry name" value="Dehydroquinate synthase-like"/>
    <property type="match status" value="1"/>
</dbReference>
<evidence type="ECO:0000313" key="11">
    <source>
        <dbReference type="EMBL" id="KKM74549.1"/>
    </source>
</evidence>
<reference evidence="11" key="1">
    <citation type="journal article" date="2015" name="Nature">
        <title>Complex archaea that bridge the gap between prokaryotes and eukaryotes.</title>
        <authorList>
            <person name="Spang A."/>
            <person name="Saw J.H."/>
            <person name="Jorgensen S.L."/>
            <person name="Zaremba-Niedzwiedzka K."/>
            <person name="Martijn J."/>
            <person name="Lind A.E."/>
            <person name="van Eijk R."/>
            <person name="Schleper C."/>
            <person name="Guy L."/>
            <person name="Ettema T.J."/>
        </authorList>
    </citation>
    <scope>NUCLEOTIDE SEQUENCE</scope>
</reference>
<keyword evidence="6" id="KW-0560">Oxidoreductase</keyword>
<dbReference type="InterPro" id="IPR001670">
    <property type="entry name" value="ADH_Fe/GldA"/>
</dbReference>
<evidence type="ECO:0000256" key="7">
    <source>
        <dbReference type="ARBA" id="ARBA00023128"/>
    </source>
</evidence>
<dbReference type="GO" id="GO:0004022">
    <property type="term" value="F:alcohol dehydrogenase (NAD+) activity"/>
    <property type="evidence" value="ECO:0007669"/>
    <property type="project" value="InterPro"/>
</dbReference>
<comment type="subcellular location">
    <subcellularLocation>
        <location evidence="2">Mitochondrion</location>
    </subcellularLocation>
</comment>
<dbReference type="Gene3D" id="1.20.1090.10">
    <property type="entry name" value="Dehydroquinate synthase-like - alpha domain"/>
    <property type="match status" value="1"/>
</dbReference>